<dbReference type="GO" id="GO:0071281">
    <property type="term" value="P:cellular response to iron ion"/>
    <property type="evidence" value="ECO:0007669"/>
    <property type="project" value="TreeGrafter"/>
</dbReference>
<evidence type="ECO:0000313" key="5">
    <source>
        <dbReference type="EMBL" id="AUX27087.1"/>
    </source>
</evidence>
<dbReference type="OrthoDB" id="9787830at2"/>
<dbReference type="NCBIfam" id="NF038402">
    <property type="entry name" value="TroA_like"/>
    <property type="match status" value="1"/>
</dbReference>
<name>A0A4P2QBL1_SORCE</name>
<dbReference type="Pfam" id="PF01497">
    <property type="entry name" value="Peripla_BP_2"/>
    <property type="match status" value="1"/>
</dbReference>
<dbReference type="RefSeq" id="WP_129355136.1">
    <property type="nucleotide sequence ID" value="NZ_CP012670.1"/>
</dbReference>
<dbReference type="PROSITE" id="PS51257">
    <property type="entry name" value="PROKAR_LIPOPROTEIN"/>
    <property type="match status" value="1"/>
</dbReference>
<feature type="signal peptide" evidence="3">
    <location>
        <begin position="1"/>
        <end position="32"/>
    </location>
</feature>
<evidence type="ECO:0000256" key="2">
    <source>
        <dbReference type="SAM" id="MobiDB-lite"/>
    </source>
</evidence>
<proteinExistence type="predicted"/>
<evidence type="ECO:0000256" key="3">
    <source>
        <dbReference type="SAM" id="SignalP"/>
    </source>
</evidence>
<feature type="region of interest" description="Disordered" evidence="2">
    <location>
        <begin position="300"/>
        <end position="325"/>
    </location>
</feature>
<evidence type="ECO:0000256" key="1">
    <source>
        <dbReference type="ARBA" id="ARBA00022729"/>
    </source>
</evidence>
<dbReference type="SUPFAM" id="SSF53807">
    <property type="entry name" value="Helical backbone' metal receptor"/>
    <property type="match status" value="1"/>
</dbReference>
<dbReference type="InterPro" id="IPR054828">
    <property type="entry name" value="Vit_B12_bind_prot"/>
</dbReference>
<dbReference type="InterPro" id="IPR002491">
    <property type="entry name" value="ABC_transptr_periplasmic_BD"/>
</dbReference>
<dbReference type="Gene3D" id="3.40.50.1980">
    <property type="entry name" value="Nitrogenase molybdenum iron protein domain"/>
    <property type="match status" value="2"/>
</dbReference>
<protein>
    <submittedName>
        <fullName evidence="5">Periplasmic substrate-binding protein</fullName>
    </submittedName>
</protein>
<sequence length="325" mass="33032">MPDARGPRLRRRAALAALAALGLSACGREAPAAAGAARVVSLSPSTTEAAFAIGAGAALVGRSRYCDHPPEALRLPSVGGYADPSIEAIIALSPTLVIGSRGPAGSALDEALRGHGIATYLPETESLAQIEAMLAEIGRRLGAAQGAARAIDRIRARRLAIEQAVKARPRVRVALLFDTSPLFVAGPGSFADELIRLAGGENVITRGGPYPSIGVEHLLALDPDVLLDGTAGEGDAHGAARLSTLREAPGFRSLRAVREGRVRPLRTDVALRPGPRIGDGLAAVALAVHGDALALAEPAAAPLPRGGGAGREPPSPLAPPPAEAP</sequence>
<dbReference type="Proteomes" id="UP000295781">
    <property type="component" value="Chromosome"/>
</dbReference>
<dbReference type="PROSITE" id="PS50983">
    <property type="entry name" value="FE_B12_PBP"/>
    <property type="match status" value="1"/>
</dbReference>
<evidence type="ECO:0000313" key="6">
    <source>
        <dbReference type="Proteomes" id="UP000295781"/>
    </source>
</evidence>
<dbReference type="EMBL" id="CP012670">
    <property type="protein sequence ID" value="AUX27087.1"/>
    <property type="molecule type" value="Genomic_DNA"/>
</dbReference>
<accession>A0A4P2QBL1</accession>
<dbReference type="InterPro" id="IPR050902">
    <property type="entry name" value="ABC_Transporter_SBP"/>
</dbReference>
<feature type="compositionally biased region" description="Pro residues" evidence="2">
    <location>
        <begin position="313"/>
        <end position="325"/>
    </location>
</feature>
<dbReference type="PANTHER" id="PTHR30535">
    <property type="entry name" value="VITAMIN B12-BINDING PROTEIN"/>
    <property type="match status" value="1"/>
</dbReference>
<dbReference type="AlphaFoldDB" id="A0A4P2QBL1"/>
<reference evidence="5 6" key="1">
    <citation type="submission" date="2015-09" db="EMBL/GenBank/DDBJ databases">
        <title>Sorangium comparison.</title>
        <authorList>
            <person name="Zaburannyi N."/>
            <person name="Bunk B."/>
            <person name="Overmann J."/>
            <person name="Mueller R."/>
        </authorList>
    </citation>
    <scope>NUCLEOTIDE SEQUENCE [LARGE SCALE GENOMIC DNA]</scope>
    <source>
        <strain evidence="5 6">So ceGT47</strain>
    </source>
</reference>
<gene>
    <name evidence="5" type="ORF">SOCEGT47_076660</name>
</gene>
<feature type="chain" id="PRO_5020471682" evidence="3">
    <location>
        <begin position="33"/>
        <end position="325"/>
    </location>
</feature>
<keyword evidence="1 3" id="KW-0732">Signal</keyword>
<organism evidence="5 6">
    <name type="scientific">Sorangium cellulosum</name>
    <name type="common">Polyangium cellulosum</name>
    <dbReference type="NCBI Taxonomy" id="56"/>
    <lineage>
        <taxon>Bacteria</taxon>
        <taxon>Pseudomonadati</taxon>
        <taxon>Myxococcota</taxon>
        <taxon>Polyangia</taxon>
        <taxon>Polyangiales</taxon>
        <taxon>Polyangiaceae</taxon>
        <taxon>Sorangium</taxon>
    </lineage>
</organism>
<evidence type="ECO:0000259" key="4">
    <source>
        <dbReference type="PROSITE" id="PS50983"/>
    </source>
</evidence>
<feature type="domain" description="Fe/B12 periplasmic-binding" evidence="4">
    <location>
        <begin position="38"/>
        <end position="299"/>
    </location>
</feature>
<dbReference type="PANTHER" id="PTHR30535:SF34">
    <property type="entry name" value="MOLYBDATE-BINDING PROTEIN MOLA"/>
    <property type="match status" value="1"/>
</dbReference>